<dbReference type="GO" id="GO:0006429">
    <property type="term" value="P:leucyl-tRNA aminoacylation"/>
    <property type="evidence" value="ECO:0007669"/>
    <property type="project" value="UniProtKB-UniRule"/>
</dbReference>
<gene>
    <name evidence="9" type="primary">leuS</name>
    <name evidence="15" type="ORF">A2819_02025</name>
</gene>
<dbReference type="NCBIfam" id="TIGR00396">
    <property type="entry name" value="leuS_bact"/>
    <property type="match status" value="1"/>
</dbReference>
<dbReference type="Gene3D" id="3.40.50.620">
    <property type="entry name" value="HUPs"/>
    <property type="match status" value="2"/>
</dbReference>
<feature type="domain" description="Aminoacyl-tRNA synthetase class Ia" evidence="11">
    <location>
        <begin position="437"/>
        <end position="629"/>
    </location>
</feature>
<comment type="similarity">
    <text evidence="1 9 10">Belongs to the class-I aminoacyl-tRNA synthetase family.</text>
</comment>
<dbReference type="CDD" id="cd07958">
    <property type="entry name" value="Anticodon_Ia_Leu_BEm"/>
    <property type="match status" value="1"/>
</dbReference>
<evidence type="ECO:0000256" key="7">
    <source>
        <dbReference type="ARBA" id="ARBA00023146"/>
    </source>
</evidence>
<dbReference type="SUPFAM" id="SSF52374">
    <property type="entry name" value="Nucleotidylyl transferase"/>
    <property type="match status" value="1"/>
</dbReference>
<feature type="domain" description="Leucyl-tRNA synthetase editing" evidence="14">
    <location>
        <begin position="218"/>
        <end position="424"/>
    </location>
</feature>
<dbReference type="HAMAP" id="MF_00049_B">
    <property type="entry name" value="Leu_tRNA_synth_B"/>
    <property type="match status" value="1"/>
</dbReference>
<evidence type="ECO:0000256" key="3">
    <source>
        <dbReference type="ARBA" id="ARBA00022598"/>
    </source>
</evidence>
<dbReference type="GO" id="GO:0002161">
    <property type="term" value="F:aminoacyl-tRNA deacylase activity"/>
    <property type="evidence" value="ECO:0007669"/>
    <property type="project" value="InterPro"/>
</dbReference>
<dbReference type="GO" id="GO:0004823">
    <property type="term" value="F:leucine-tRNA ligase activity"/>
    <property type="evidence" value="ECO:0007669"/>
    <property type="project" value="UniProtKB-UniRule"/>
</dbReference>
<name>A0A1F5B2C7_9BACT</name>
<feature type="domain" description="Methionyl/Leucyl tRNA synthetase" evidence="13">
    <location>
        <begin position="34"/>
        <end position="181"/>
    </location>
</feature>
<feature type="binding site" evidence="9">
    <location>
        <position position="605"/>
    </location>
    <ligand>
        <name>ATP</name>
        <dbReference type="ChEBI" id="CHEBI:30616"/>
    </ligand>
</feature>
<keyword evidence="3 9" id="KW-0436">Ligase</keyword>
<dbReference type="InterPro" id="IPR025709">
    <property type="entry name" value="Leu_tRNA-synth_edit"/>
</dbReference>
<keyword evidence="4 9" id="KW-0547">Nucleotide-binding</keyword>
<evidence type="ECO:0000256" key="5">
    <source>
        <dbReference type="ARBA" id="ARBA00022840"/>
    </source>
</evidence>
<reference evidence="15 16" key="1">
    <citation type="journal article" date="2016" name="Nat. Commun.">
        <title>Thousands of microbial genomes shed light on interconnected biogeochemical processes in an aquifer system.</title>
        <authorList>
            <person name="Anantharaman K."/>
            <person name="Brown C.T."/>
            <person name="Hug L.A."/>
            <person name="Sharon I."/>
            <person name="Castelle C.J."/>
            <person name="Probst A.J."/>
            <person name="Thomas B.C."/>
            <person name="Singh A."/>
            <person name="Wilkins M.J."/>
            <person name="Karaoz U."/>
            <person name="Brodie E.L."/>
            <person name="Williams K.H."/>
            <person name="Hubbard S.S."/>
            <person name="Banfield J.F."/>
        </authorList>
    </citation>
    <scope>NUCLEOTIDE SEQUENCE [LARGE SCALE GENOMIC DNA]</scope>
</reference>
<dbReference type="Pfam" id="PF00133">
    <property type="entry name" value="tRNA-synt_1"/>
    <property type="match status" value="1"/>
</dbReference>
<feature type="short sequence motif" description="'KMSKS' region" evidence="9">
    <location>
        <begin position="602"/>
        <end position="606"/>
    </location>
</feature>
<evidence type="ECO:0000259" key="11">
    <source>
        <dbReference type="Pfam" id="PF00133"/>
    </source>
</evidence>
<dbReference type="Pfam" id="PF13603">
    <property type="entry name" value="tRNA-synt_1_2"/>
    <property type="match status" value="1"/>
</dbReference>
<evidence type="ECO:0000259" key="14">
    <source>
        <dbReference type="Pfam" id="PF13603"/>
    </source>
</evidence>
<dbReference type="InterPro" id="IPR001412">
    <property type="entry name" value="aa-tRNA-synth_I_CS"/>
</dbReference>
<comment type="subcellular location">
    <subcellularLocation>
        <location evidence="9">Cytoplasm</location>
    </subcellularLocation>
</comment>
<dbReference type="EC" id="6.1.1.4" evidence="9"/>
<dbReference type="FunFam" id="3.40.50.620:FF:000056">
    <property type="entry name" value="Leucine--tRNA ligase"/>
    <property type="match status" value="1"/>
</dbReference>
<evidence type="ECO:0000256" key="8">
    <source>
        <dbReference type="ARBA" id="ARBA00047469"/>
    </source>
</evidence>
<dbReference type="InterPro" id="IPR002300">
    <property type="entry name" value="aa-tRNA-synth_Ia"/>
</dbReference>
<comment type="caution">
    <text evidence="15">The sequence shown here is derived from an EMBL/GenBank/DDBJ whole genome shotgun (WGS) entry which is preliminary data.</text>
</comment>
<evidence type="ECO:0000256" key="4">
    <source>
        <dbReference type="ARBA" id="ARBA00022741"/>
    </source>
</evidence>
<proteinExistence type="inferred from homology"/>
<evidence type="ECO:0000256" key="10">
    <source>
        <dbReference type="RuleBase" id="RU363035"/>
    </source>
</evidence>
<dbReference type="PANTHER" id="PTHR43740">
    <property type="entry name" value="LEUCYL-TRNA SYNTHETASE"/>
    <property type="match status" value="1"/>
</dbReference>
<evidence type="ECO:0000313" key="15">
    <source>
        <dbReference type="EMBL" id="OGD24762.1"/>
    </source>
</evidence>
<dbReference type="PRINTS" id="PR00985">
    <property type="entry name" value="TRNASYNTHLEU"/>
</dbReference>
<dbReference type="Gene3D" id="3.10.20.590">
    <property type="match status" value="1"/>
</dbReference>
<evidence type="ECO:0000256" key="6">
    <source>
        <dbReference type="ARBA" id="ARBA00022917"/>
    </source>
</evidence>
<evidence type="ECO:0000313" key="16">
    <source>
        <dbReference type="Proteomes" id="UP000176431"/>
    </source>
</evidence>
<comment type="caution">
    <text evidence="9">Lacks conserved residue(s) required for the propagation of feature annotation.</text>
</comment>
<evidence type="ECO:0000259" key="13">
    <source>
        <dbReference type="Pfam" id="PF09334"/>
    </source>
</evidence>
<dbReference type="InterPro" id="IPR013155">
    <property type="entry name" value="M/V/L/I-tRNA-synth_anticd-bd"/>
</dbReference>
<dbReference type="SUPFAM" id="SSF47323">
    <property type="entry name" value="Anticodon-binding domain of a subclass of class I aminoacyl-tRNA synthetases"/>
    <property type="match status" value="1"/>
</dbReference>
<keyword evidence="7 9" id="KW-0030">Aminoacyl-tRNA synthetase</keyword>
<accession>A0A1F5B2C7</accession>
<evidence type="ECO:0000256" key="9">
    <source>
        <dbReference type="HAMAP-Rule" id="MF_00049"/>
    </source>
</evidence>
<keyword evidence="6 9" id="KW-0648">Protein biosynthesis</keyword>
<evidence type="ECO:0000256" key="2">
    <source>
        <dbReference type="ARBA" id="ARBA00022490"/>
    </source>
</evidence>
<feature type="domain" description="Methionyl/Valyl/Leucyl/Isoleucyl-tRNA synthetase anticodon-binding" evidence="12">
    <location>
        <begin position="676"/>
        <end position="789"/>
    </location>
</feature>
<dbReference type="PROSITE" id="PS00178">
    <property type="entry name" value="AA_TRNA_LIGASE_I"/>
    <property type="match status" value="1"/>
</dbReference>
<dbReference type="FunFam" id="1.10.730.10:FF:000002">
    <property type="entry name" value="Leucine--tRNA ligase"/>
    <property type="match status" value="1"/>
</dbReference>
<dbReference type="EMBL" id="MEYK01000033">
    <property type="protein sequence ID" value="OGD24762.1"/>
    <property type="molecule type" value="Genomic_DNA"/>
</dbReference>
<evidence type="ECO:0000259" key="12">
    <source>
        <dbReference type="Pfam" id="PF08264"/>
    </source>
</evidence>
<dbReference type="InterPro" id="IPR002302">
    <property type="entry name" value="Leu-tRNA-ligase"/>
</dbReference>
<keyword evidence="5 9" id="KW-0067">ATP-binding</keyword>
<dbReference type="InterPro" id="IPR014729">
    <property type="entry name" value="Rossmann-like_a/b/a_fold"/>
</dbReference>
<evidence type="ECO:0000256" key="1">
    <source>
        <dbReference type="ARBA" id="ARBA00005594"/>
    </source>
</evidence>
<dbReference type="AlphaFoldDB" id="A0A1F5B2C7"/>
<dbReference type="Pfam" id="PF09334">
    <property type="entry name" value="tRNA-synt_1g"/>
    <property type="match status" value="1"/>
</dbReference>
<dbReference type="InterPro" id="IPR015413">
    <property type="entry name" value="Methionyl/Leucyl_tRNA_Synth"/>
</dbReference>
<protein>
    <recommendedName>
        <fullName evidence="9">Leucine--tRNA ligase</fullName>
        <ecNumber evidence="9">6.1.1.4</ecNumber>
    </recommendedName>
    <alternativeName>
        <fullName evidence="9">Leucyl-tRNA synthetase</fullName>
        <shortName evidence="9">LeuRS</shortName>
    </alternativeName>
</protein>
<organism evidence="15 16">
    <name type="scientific">Candidatus Azambacteria bacterium RIFCSPHIGHO2_01_FULL_40_24</name>
    <dbReference type="NCBI Taxonomy" id="1797301"/>
    <lineage>
        <taxon>Bacteria</taxon>
        <taxon>Candidatus Azamiibacteriota</taxon>
    </lineage>
</organism>
<dbReference type="PANTHER" id="PTHR43740:SF2">
    <property type="entry name" value="LEUCINE--TRNA LIGASE, MITOCHONDRIAL"/>
    <property type="match status" value="1"/>
</dbReference>
<sequence>MYEAKKIEKKWQKIWEKKKIYFAKNKSNKRKKYVLVEFPYPSGEGLHMGHLRPYVAGDVYSRFLRMNGYEVIYPIGWDAFGLPAENFAIKKSINPSITTIKNIKNAKIQLKSWGIGFDWSREINTTDPAYYKWTQWIFLQFLKSNLAYEAKGLINWCPKDKTGLANEEVINGCCERCGTKVKKREMRQWYLKITAYAEKLLKGLENLDWPEQIKTQQKNWIGKSVGAIVQFKILDTPSDFATTKSLRAGKYQIPVFTTRPDTLFGTTYLVLSPEHSLVDQITVKEQKEKVRHYVVNAHFKTELERTSLEKDKTGVFTGAHAINPMNNKKIPIWISDYVLTSYGTGAIMAVPAHDERDWEFAKKFNLPIIKVIDPGRKWPARNALRSKAGGPEDKPYIEGGLIINSGEFTGLESAEGGEKITKWLKEKGFGDFSTQYKMRDWVFSRQRYWGEPIPVVHCLKCGIVSVPEKDLPVILPKVKKYKPTGTGESPLAAIKSWINVKCPKCSEPAKRETNTMPQWAGSSWYYLRYIDSKNKKKFADAKLMKHWLPVDIYFGGLEHTTLHLLYSRFWHQFLHDQKLVPTPEPYIKRISHGIILGPDGEKMSKSRGNIVNPDAIVKKFGADCLRMYELFLGPHEASVTWKSDGISGIKRFLDRVWKSRQFISGVKRPKNSSSEIIDILNYTIKKVGDDIKNFRFNTAVSALMILLNKFEKDQNNISLLTWEKFLRLLAPFAPHFTEELWSILGNKKSIHTEMWPKYDAKLIEGAEYEIIIQINGKMRDKIRISKNLERPEIEKLVLKREAVIKHIGNAQIKKIIFVPKRLINIVI</sequence>
<dbReference type="FunFam" id="3.40.50.620:FF:000003">
    <property type="entry name" value="Leucine--tRNA ligase"/>
    <property type="match status" value="1"/>
</dbReference>
<dbReference type="InterPro" id="IPR009008">
    <property type="entry name" value="Val/Leu/Ile-tRNA-synth_edit"/>
</dbReference>
<dbReference type="SUPFAM" id="SSF50677">
    <property type="entry name" value="ValRS/IleRS/LeuRS editing domain"/>
    <property type="match status" value="1"/>
</dbReference>
<dbReference type="GO" id="GO:0005829">
    <property type="term" value="C:cytosol"/>
    <property type="evidence" value="ECO:0007669"/>
    <property type="project" value="TreeGrafter"/>
</dbReference>
<keyword evidence="2 9" id="KW-0963">Cytoplasm</keyword>
<dbReference type="GO" id="GO:0005524">
    <property type="term" value="F:ATP binding"/>
    <property type="evidence" value="ECO:0007669"/>
    <property type="project" value="UniProtKB-UniRule"/>
</dbReference>
<dbReference type="Gene3D" id="1.10.730.10">
    <property type="entry name" value="Isoleucyl-tRNA Synthetase, Domain 1"/>
    <property type="match status" value="1"/>
</dbReference>
<dbReference type="InterPro" id="IPR009080">
    <property type="entry name" value="tRNAsynth_Ia_anticodon-bd"/>
</dbReference>
<comment type="catalytic activity">
    <reaction evidence="8 9">
        <text>tRNA(Leu) + L-leucine + ATP = L-leucyl-tRNA(Leu) + AMP + diphosphate</text>
        <dbReference type="Rhea" id="RHEA:11688"/>
        <dbReference type="Rhea" id="RHEA-COMP:9613"/>
        <dbReference type="Rhea" id="RHEA-COMP:9622"/>
        <dbReference type="ChEBI" id="CHEBI:30616"/>
        <dbReference type="ChEBI" id="CHEBI:33019"/>
        <dbReference type="ChEBI" id="CHEBI:57427"/>
        <dbReference type="ChEBI" id="CHEBI:78442"/>
        <dbReference type="ChEBI" id="CHEBI:78494"/>
        <dbReference type="ChEBI" id="CHEBI:456215"/>
        <dbReference type="EC" id="6.1.1.4"/>
    </reaction>
</comment>
<dbReference type="Proteomes" id="UP000176431">
    <property type="component" value="Unassembled WGS sequence"/>
</dbReference>
<dbReference type="Pfam" id="PF08264">
    <property type="entry name" value="Anticodon_1"/>
    <property type="match status" value="1"/>
</dbReference>